<dbReference type="PANTHER" id="PTHR44133">
    <property type="entry name" value="CLEAVAGE STIMULATION FACTOR SUBUNIT 1"/>
    <property type="match status" value="1"/>
</dbReference>
<dbReference type="Proteomes" id="UP000823046">
    <property type="component" value="Unassembled WGS sequence"/>
</dbReference>
<protein>
    <recommendedName>
        <fullName evidence="6">Cleavage stimulation factor 50 kDa subunit</fullName>
    </recommendedName>
</protein>
<dbReference type="InterPro" id="IPR001680">
    <property type="entry name" value="WD40_rpt"/>
</dbReference>
<dbReference type="InterPro" id="IPR019775">
    <property type="entry name" value="WD40_repeat_CS"/>
</dbReference>
<dbReference type="CDD" id="cd00200">
    <property type="entry name" value="WD40"/>
    <property type="match status" value="1"/>
</dbReference>
<feature type="repeat" description="WD" evidence="7">
    <location>
        <begin position="233"/>
        <end position="274"/>
    </location>
</feature>
<dbReference type="PROSITE" id="PS50294">
    <property type="entry name" value="WD_REPEATS_REGION"/>
    <property type="match status" value="2"/>
</dbReference>
<evidence type="ECO:0000256" key="6">
    <source>
        <dbReference type="ARBA" id="ARBA00029851"/>
    </source>
</evidence>
<dbReference type="Gene3D" id="2.130.10.10">
    <property type="entry name" value="YVTN repeat-like/Quinoprotein amine dehydrogenase"/>
    <property type="match status" value="2"/>
</dbReference>
<comment type="caution">
    <text evidence="8">The sequence shown here is derived from an EMBL/GenBank/DDBJ whole genome shotgun (WGS) entry which is preliminary data.</text>
</comment>
<proteinExistence type="predicted"/>
<evidence type="ECO:0000256" key="4">
    <source>
        <dbReference type="ARBA" id="ARBA00022737"/>
    </source>
</evidence>
<evidence type="ECO:0000256" key="5">
    <source>
        <dbReference type="ARBA" id="ARBA00023242"/>
    </source>
</evidence>
<dbReference type="EMBL" id="JADAQX010000278">
    <property type="protein sequence ID" value="KAF8820877.1"/>
    <property type="molecule type" value="Genomic_DNA"/>
</dbReference>
<dbReference type="InterPro" id="IPR015943">
    <property type="entry name" value="WD40/YVTN_repeat-like_dom_sf"/>
</dbReference>
<comment type="subcellular location">
    <subcellularLocation>
        <location evidence="1">Nucleus</location>
    </subcellularLocation>
</comment>
<dbReference type="PANTHER" id="PTHR44133:SF2">
    <property type="entry name" value="CLEAVAGE STIMULATION FACTOR SUBUNIT 1"/>
    <property type="match status" value="1"/>
</dbReference>
<dbReference type="InterPro" id="IPR020472">
    <property type="entry name" value="WD40_PAC1"/>
</dbReference>
<dbReference type="SMART" id="SM00320">
    <property type="entry name" value="WD40"/>
    <property type="match status" value="6"/>
</dbReference>
<keyword evidence="3" id="KW-0507">mRNA processing</keyword>
<dbReference type="PRINTS" id="PR00320">
    <property type="entry name" value="GPROTEINBRPT"/>
</dbReference>
<keyword evidence="2 7" id="KW-0853">WD repeat</keyword>
<sequence length="506" mass="56686">MTDEQQEAVLPHKTAFPAVKLSFYELLLRQLLDDGFYETAEALKNAIQVKPNYDIGKDYLYQIYDGAALKPLPNKSVLQSTPILQTSASETPLYGNAFASSIKNWQPLRIPSMRLNIPLEFIANYHTSERIDELPKDSTEKLLDMKPPEEAVSMKHSRSLSVLPSIHLRCELKQAAECLCVAISPDRSYMASGGNDKCVYAMDIPKLQRDLQETAMFSPYDKSLLKQKNLQIFEEHSAPVTALCFHPFKPVCCSGSMDKTVKLYNVSEENMEKPGSFSNDLYPIHSLCFHPCGDFLYVGTSHPTIRLYDFQSAVCYTSRKLELNHTNSINTIRCSADGSIVASASDDGTIKFWDAISFKCINTIENAHRCYPVKSIQWSHSGHYILSSGLDGQMRIWDIRRGQEVLVIGSGRQADISHCSASFLFDESLILYASKCAHANQDILMYNSFSGNLLSTLKSHHFNEMSALETVPGEVAFATASRDSRCCLFDIKQASLPQEDNYPSVV</sequence>
<organism evidence="8 9">
    <name type="scientific">Cardiosporidium cionae</name>
    <dbReference type="NCBI Taxonomy" id="476202"/>
    <lineage>
        <taxon>Eukaryota</taxon>
        <taxon>Sar</taxon>
        <taxon>Alveolata</taxon>
        <taxon>Apicomplexa</taxon>
        <taxon>Aconoidasida</taxon>
        <taxon>Nephromycida</taxon>
        <taxon>Cardiosporidium</taxon>
    </lineage>
</organism>
<evidence type="ECO:0000256" key="3">
    <source>
        <dbReference type="ARBA" id="ARBA00022664"/>
    </source>
</evidence>
<evidence type="ECO:0000313" key="8">
    <source>
        <dbReference type="EMBL" id="KAF8820877.1"/>
    </source>
</evidence>
<evidence type="ECO:0000256" key="2">
    <source>
        <dbReference type="ARBA" id="ARBA00022574"/>
    </source>
</evidence>
<dbReference type="Pfam" id="PF00400">
    <property type="entry name" value="WD40"/>
    <property type="match status" value="5"/>
</dbReference>
<evidence type="ECO:0000256" key="7">
    <source>
        <dbReference type="PROSITE-ProRule" id="PRU00221"/>
    </source>
</evidence>
<accession>A0ABQ7JA47</accession>
<dbReference type="SUPFAM" id="SSF50978">
    <property type="entry name" value="WD40 repeat-like"/>
    <property type="match status" value="1"/>
</dbReference>
<reference evidence="8 9" key="1">
    <citation type="journal article" date="2020" name="bioRxiv">
        <title>Metabolic contributions of an alphaproteobacterial endosymbiont in the apicomplexan Cardiosporidium cionae.</title>
        <authorList>
            <person name="Hunter E.S."/>
            <person name="Paight C.J."/>
            <person name="Lane C.E."/>
        </authorList>
    </citation>
    <scope>NUCLEOTIDE SEQUENCE [LARGE SCALE GENOMIC DNA]</scope>
    <source>
        <strain evidence="8">ESH_2018</strain>
    </source>
</reference>
<feature type="repeat" description="WD" evidence="7">
    <location>
        <begin position="373"/>
        <end position="407"/>
    </location>
</feature>
<keyword evidence="9" id="KW-1185">Reference proteome</keyword>
<evidence type="ECO:0000313" key="9">
    <source>
        <dbReference type="Proteomes" id="UP000823046"/>
    </source>
</evidence>
<evidence type="ECO:0000256" key="1">
    <source>
        <dbReference type="ARBA" id="ARBA00004123"/>
    </source>
</evidence>
<dbReference type="InterPro" id="IPR036322">
    <property type="entry name" value="WD40_repeat_dom_sf"/>
</dbReference>
<dbReference type="InterPro" id="IPR044633">
    <property type="entry name" value="CstF1-like"/>
</dbReference>
<gene>
    <name evidence="8" type="ORF">IE077_000390</name>
</gene>
<name>A0ABQ7JA47_9APIC</name>
<keyword evidence="5" id="KW-0539">Nucleus</keyword>
<dbReference type="PROSITE" id="PS00678">
    <property type="entry name" value="WD_REPEATS_1"/>
    <property type="match status" value="1"/>
</dbReference>
<keyword evidence="4" id="KW-0677">Repeat</keyword>
<feature type="repeat" description="WD" evidence="7">
    <location>
        <begin position="322"/>
        <end position="363"/>
    </location>
</feature>
<dbReference type="PROSITE" id="PS50082">
    <property type="entry name" value="WD_REPEATS_2"/>
    <property type="match status" value="3"/>
</dbReference>